<dbReference type="NCBIfam" id="NF000642">
    <property type="entry name" value="PRK00024.1"/>
    <property type="match status" value="1"/>
</dbReference>
<comment type="caution">
    <text evidence="9">The sequence shown here is derived from an EMBL/GenBank/DDBJ whole genome shotgun (WGS) entry which is preliminary data.</text>
</comment>
<reference evidence="9 10" key="1">
    <citation type="submission" date="2016-10" db="EMBL/GenBank/DDBJ databases">
        <title>Paenibacillus species isolates.</title>
        <authorList>
            <person name="Beno S.M."/>
        </authorList>
    </citation>
    <scope>NUCLEOTIDE SEQUENCE [LARGE SCALE GENOMIC DNA]</scope>
    <source>
        <strain evidence="9 10">FSL H7-0604</strain>
    </source>
</reference>
<evidence type="ECO:0000256" key="4">
    <source>
        <dbReference type="ARBA" id="ARBA00022801"/>
    </source>
</evidence>
<dbReference type="EMBL" id="MKQP01000043">
    <property type="protein sequence ID" value="OMD26229.1"/>
    <property type="molecule type" value="Genomic_DNA"/>
</dbReference>
<protein>
    <recommendedName>
        <fullName evidence="8">MPN domain-containing protein</fullName>
    </recommendedName>
</protein>
<dbReference type="Proteomes" id="UP000187465">
    <property type="component" value="Unassembled WGS sequence"/>
</dbReference>
<evidence type="ECO:0000313" key="9">
    <source>
        <dbReference type="EMBL" id="OMD26229.1"/>
    </source>
</evidence>
<dbReference type="PROSITE" id="PS50249">
    <property type="entry name" value="MPN"/>
    <property type="match status" value="1"/>
</dbReference>
<keyword evidence="3" id="KW-0479">Metal-binding</keyword>
<feature type="domain" description="MPN" evidence="8">
    <location>
        <begin position="116"/>
        <end position="237"/>
    </location>
</feature>
<dbReference type="InterPro" id="IPR025657">
    <property type="entry name" value="RadC_JAB"/>
</dbReference>
<dbReference type="AlphaFoldDB" id="A0A1R0X0V4"/>
<accession>A0A1R0X0V4</accession>
<keyword evidence="6" id="KW-0482">Metalloprotease</keyword>
<dbReference type="Pfam" id="PF04002">
    <property type="entry name" value="RadC"/>
    <property type="match status" value="1"/>
</dbReference>
<dbReference type="NCBIfam" id="TIGR00608">
    <property type="entry name" value="radc"/>
    <property type="match status" value="1"/>
</dbReference>
<dbReference type="Gene3D" id="3.40.140.10">
    <property type="entry name" value="Cytidine Deaminase, domain 2"/>
    <property type="match status" value="1"/>
</dbReference>
<dbReference type="GO" id="GO:0008237">
    <property type="term" value="F:metallopeptidase activity"/>
    <property type="evidence" value="ECO:0007669"/>
    <property type="project" value="UniProtKB-KW"/>
</dbReference>
<dbReference type="GO" id="GO:0046872">
    <property type="term" value="F:metal ion binding"/>
    <property type="evidence" value="ECO:0007669"/>
    <property type="project" value="UniProtKB-KW"/>
</dbReference>
<dbReference type="InterPro" id="IPR037518">
    <property type="entry name" value="MPN"/>
</dbReference>
<evidence type="ECO:0000256" key="3">
    <source>
        <dbReference type="ARBA" id="ARBA00022723"/>
    </source>
</evidence>
<sequence length="237" mass="26688">MGLLPLQLAWAKNMSITETNQYAVREVRSSFYQSCNTNSLSTRDLLILILEPLVTDRSVSVLVDQILEKGLNYLASLSEFELSVLFGINEKQSLPIVALFEFSRRVHAVKKEEITVIRYPDDCYEFLNDLKFLDKEHFVLLFLDSRNKVIGRETISIGTVNSGLVHPREVFKAAIRRGAVSIIAAHNHPSGDSTPSKEDIELTNRLVEASKLIGIELQDHVIIASQSNMSMKLRGLM</sequence>
<evidence type="ECO:0000256" key="7">
    <source>
        <dbReference type="RuleBase" id="RU003797"/>
    </source>
</evidence>
<evidence type="ECO:0000256" key="6">
    <source>
        <dbReference type="ARBA" id="ARBA00023049"/>
    </source>
</evidence>
<dbReference type="InterPro" id="IPR020891">
    <property type="entry name" value="UPF0758_CS"/>
</dbReference>
<dbReference type="GO" id="GO:0006508">
    <property type="term" value="P:proteolysis"/>
    <property type="evidence" value="ECO:0007669"/>
    <property type="project" value="UniProtKB-KW"/>
</dbReference>
<dbReference type="PANTHER" id="PTHR30471:SF3">
    <property type="entry name" value="UPF0758 PROTEIN YEES-RELATED"/>
    <property type="match status" value="1"/>
</dbReference>
<dbReference type="PROSITE" id="PS01302">
    <property type="entry name" value="UPF0758"/>
    <property type="match status" value="1"/>
</dbReference>
<keyword evidence="2" id="KW-0645">Protease</keyword>
<name>A0A1R0X0V4_9BACL</name>
<comment type="similarity">
    <text evidence="1 7">Belongs to the UPF0758 family.</text>
</comment>
<evidence type="ECO:0000256" key="1">
    <source>
        <dbReference type="ARBA" id="ARBA00010243"/>
    </source>
</evidence>
<dbReference type="PANTHER" id="PTHR30471">
    <property type="entry name" value="DNA REPAIR PROTEIN RADC"/>
    <property type="match status" value="1"/>
</dbReference>
<dbReference type="InterPro" id="IPR001405">
    <property type="entry name" value="UPF0758"/>
</dbReference>
<evidence type="ECO:0000256" key="2">
    <source>
        <dbReference type="ARBA" id="ARBA00022670"/>
    </source>
</evidence>
<keyword evidence="4" id="KW-0378">Hydrolase</keyword>
<evidence type="ECO:0000259" key="8">
    <source>
        <dbReference type="PROSITE" id="PS50249"/>
    </source>
</evidence>
<organism evidence="9 10">
    <name type="scientific">Paenibacillus odorifer</name>
    <dbReference type="NCBI Taxonomy" id="189426"/>
    <lineage>
        <taxon>Bacteria</taxon>
        <taxon>Bacillati</taxon>
        <taxon>Bacillota</taxon>
        <taxon>Bacilli</taxon>
        <taxon>Bacillales</taxon>
        <taxon>Paenibacillaceae</taxon>
        <taxon>Paenibacillus</taxon>
    </lineage>
</organism>
<proteinExistence type="inferred from homology"/>
<evidence type="ECO:0000256" key="5">
    <source>
        <dbReference type="ARBA" id="ARBA00022833"/>
    </source>
</evidence>
<evidence type="ECO:0000313" key="10">
    <source>
        <dbReference type="Proteomes" id="UP000187465"/>
    </source>
</evidence>
<gene>
    <name evidence="9" type="ORF">BJP51_27500</name>
</gene>
<dbReference type="CDD" id="cd08071">
    <property type="entry name" value="MPN_DUF2466"/>
    <property type="match status" value="1"/>
</dbReference>
<keyword evidence="5" id="KW-0862">Zinc</keyword>